<accession>A0A0K9P895</accession>
<organism evidence="1 2">
    <name type="scientific">Zostera marina</name>
    <name type="common">Eelgrass</name>
    <dbReference type="NCBI Taxonomy" id="29655"/>
    <lineage>
        <taxon>Eukaryota</taxon>
        <taxon>Viridiplantae</taxon>
        <taxon>Streptophyta</taxon>
        <taxon>Embryophyta</taxon>
        <taxon>Tracheophyta</taxon>
        <taxon>Spermatophyta</taxon>
        <taxon>Magnoliopsida</taxon>
        <taxon>Liliopsida</taxon>
        <taxon>Zosteraceae</taxon>
        <taxon>Zostera</taxon>
    </lineage>
</organism>
<keyword evidence="2" id="KW-1185">Reference proteome</keyword>
<evidence type="ECO:0000313" key="2">
    <source>
        <dbReference type="Proteomes" id="UP000036987"/>
    </source>
</evidence>
<protein>
    <submittedName>
        <fullName evidence="1">Uncharacterized protein</fullName>
    </submittedName>
</protein>
<dbReference type="Proteomes" id="UP000036987">
    <property type="component" value="Unassembled WGS sequence"/>
</dbReference>
<dbReference type="EMBL" id="LFYR01001054">
    <property type="protein sequence ID" value="KMZ65253.1"/>
    <property type="molecule type" value="Genomic_DNA"/>
</dbReference>
<reference evidence="2" key="1">
    <citation type="journal article" date="2016" name="Nature">
        <title>The genome of the seagrass Zostera marina reveals angiosperm adaptation to the sea.</title>
        <authorList>
            <person name="Olsen J.L."/>
            <person name="Rouze P."/>
            <person name="Verhelst B."/>
            <person name="Lin Y.-C."/>
            <person name="Bayer T."/>
            <person name="Collen J."/>
            <person name="Dattolo E."/>
            <person name="De Paoli E."/>
            <person name="Dittami S."/>
            <person name="Maumus F."/>
            <person name="Michel G."/>
            <person name="Kersting A."/>
            <person name="Lauritano C."/>
            <person name="Lohaus R."/>
            <person name="Toepel M."/>
            <person name="Tonon T."/>
            <person name="Vanneste K."/>
            <person name="Amirebrahimi M."/>
            <person name="Brakel J."/>
            <person name="Bostroem C."/>
            <person name="Chovatia M."/>
            <person name="Grimwood J."/>
            <person name="Jenkins J.W."/>
            <person name="Jueterbock A."/>
            <person name="Mraz A."/>
            <person name="Stam W.T."/>
            <person name="Tice H."/>
            <person name="Bornberg-Bauer E."/>
            <person name="Green P.J."/>
            <person name="Pearson G.A."/>
            <person name="Procaccini G."/>
            <person name="Duarte C.M."/>
            <person name="Schmutz J."/>
            <person name="Reusch T.B.H."/>
            <person name="Van de Peer Y."/>
        </authorList>
    </citation>
    <scope>NUCLEOTIDE SEQUENCE [LARGE SCALE GENOMIC DNA]</scope>
    <source>
        <strain evidence="2">cv. Finnish</strain>
    </source>
</reference>
<proteinExistence type="predicted"/>
<gene>
    <name evidence="1" type="ORF">ZOSMA_32G00370</name>
</gene>
<dbReference type="AlphaFoldDB" id="A0A0K9P895"/>
<comment type="caution">
    <text evidence="1">The sequence shown here is derived from an EMBL/GenBank/DDBJ whole genome shotgun (WGS) entry which is preliminary data.</text>
</comment>
<name>A0A0K9P895_ZOSMR</name>
<sequence length="58" mass="6609">MRKKKGIVSNRTRELNTTSALSMRVLSRFQNLLSSGLRSRETEVGIRLFRGCGITIRL</sequence>
<evidence type="ECO:0000313" key="1">
    <source>
        <dbReference type="EMBL" id="KMZ65253.1"/>
    </source>
</evidence>